<sequence>MPLWVEKLFCAATGRHSETNQDAPRHYFAVYHGCVPGDVTHPDSPPDDPLIAQNNFSFGLHIPNIG</sequence>
<evidence type="ECO:0000313" key="1">
    <source>
        <dbReference type="EMBL" id="KAL0905402.1"/>
    </source>
</evidence>
<comment type="caution">
    <text evidence="1">The sequence shown here is derived from an EMBL/GenBank/DDBJ whole genome shotgun (WGS) entry which is preliminary data.</text>
</comment>
<dbReference type="Proteomes" id="UP001552299">
    <property type="component" value="Unassembled WGS sequence"/>
</dbReference>
<accession>A0ABD0U0H8</accession>
<evidence type="ECO:0000313" key="2">
    <source>
        <dbReference type="Proteomes" id="UP001552299"/>
    </source>
</evidence>
<gene>
    <name evidence="1" type="ORF">M5K25_023819</name>
</gene>
<dbReference type="AlphaFoldDB" id="A0ABD0U0H8"/>
<keyword evidence="2" id="KW-1185">Reference proteome</keyword>
<proteinExistence type="predicted"/>
<dbReference type="EMBL" id="JANQDX010000018">
    <property type="protein sequence ID" value="KAL0905402.1"/>
    <property type="molecule type" value="Genomic_DNA"/>
</dbReference>
<organism evidence="1 2">
    <name type="scientific">Dendrobium thyrsiflorum</name>
    <name type="common">Pinecone-like raceme dendrobium</name>
    <name type="synonym">Orchid</name>
    <dbReference type="NCBI Taxonomy" id="117978"/>
    <lineage>
        <taxon>Eukaryota</taxon>
        <taxon>Viridiplantae</taxon>
        <taxon>Streptophyta</taxon>
        <taxon>Embryophyta</taxon>
        <taxon>Tracheophyta</taxon>
        <taxon>Spermatophyta</taxon>
        <taxon>Magnoliopsida</taxon>
        <taxon>Liliopsida</taxon>
        <taxon>Asparagales</taxon>
        <taxon>Orchidaceae</taxon>
        <taxon>Epidendroideae</taxon>
        <taxon>Malaxideae</taxon>
        <taxon>Dendrobiinae</taxon>
        <taxon>Dendrobium</taxon>
    </lineage>
</organism>
<protein>
    <submittedName>
        <fullName evidence="1">Uncharacterized protein</fullName>
    </submittedName>
</protein>
<reference evidence="1 2" key="1">
    <citation type="journal article" date="2024" name="Plant Biotechnol. J.">
        <title>Dendrobium thyrsiflorum genome and its molecular insights into genes involved in important horticultural traits.</title>
        <authorList>
            <person name="Chen B."/>
            <person name="Wang J.Y."/>
            <person name="Zheng P.J."/>
            <person name="Li K.L."/>
            <person name="Liang Y.M."/>
            <person name="Chen X.F."/>
            <person name="Zhang C."/>
            <person name="Zhao X."/>
            <person name="He X."/>
            <person name="Zhang G.Q."/>
            <person name="Liu Z.J."/>
            <person name="Xu Q."/>
        </authorList>
    </citation>
    <scope>NUCLEOTIDE SEQUENCE [LARGE SCALE GENOMIC DNA]</scope>
    <source>
        <strain evidence="1">GZMU011</strain>
    </source>
</reference>
<name>A0ABD0U0H8_DENTH</name>